<sequence>MTTASERQASESFDFYTNEYPERLQKRRLIMQDLPVGGSLGTTAVNVLARAQTRWAVIFSGLALTLIVIALSGIAAHTIMLCRGVKMKKVSHITLLCYMADLHCTHLNLMLLISNGHFMTHGLPLAVNIYTLAG</sequence>
<name>A0A1Q5P8K1_9BACT</name>
<organism evidence="2 3">
    <name type="scientific">Pontibacter flavimaris</name>
    <dbReference type="NCBI Taxonomy" id="1797110"/>
    <lineage>
        <taxon>Bacteria</taxon>
        <taxon>Pseudomonadati</taxon>
        <taxon>Bacteroidota</taxon>
        <taxon>Cytophagia</taxon>
        <taxon>Cytophagales</taxon>
        <taxon>Hymenobacteraceae</taxon>
        <taxon>Pontibacter</taxon>
    </lineage>
</organism>
<evidence type="ECO:0000313" key="2">
    <source>
        <dbReference type="EMBL" id="OKL38538.1"/>
    </source>
</evidence>
<evidence type="ECO:0000256" key="1">
    <source>
        <dbReference type="SAM" id="Phobius"/>
    </source>
</evidence>
<keyword evidence="1" id="KW-0472">Membrane</keyword>
<keyword evidence="1" id="KW-0812">Transmembrane</keyword>
<dbReference type="RefSeq" id="WP_073854426.1">
    <property type="nucleotide sequence ID" value="NZ_LVWA01000012.1"/>
</dbReference>
<feature type="transmembrane region" description="Helical" evidence="1">
    <location>
        <begin position="55"/>
        <end position="81"/>
    </location>
</feature>
<keyword evidence="1" id="KW-1133">Transmembrane helix</keyword>
<keyword evidence="3" id="KW-1185">Reference proteome</keyword>
<evidence type="ECO:0000313" key="3">
    <source>
        <dbReference type="Proteomes" id="UP000186551"/>
    </source>
</evidence>
<dbReference type="OrthoDB" id="9771198at2"/>
<dbReference type="STRING" id="1797110.A3841_05115"/>
<dbReference type="AlphaFoldDB" id="A0A1Q5P8K1"/>
<gene>
    <name evidence="2" type="ORF">A3841_05115</name>
</gene>
<comment type="caution">
    <text evidence="2">The sequence shown here is derived from an EMBL/GenBank/DDBJ whole genome shotgun (WGS) entry which is preliminary data.</text>
</comment>
<protein>
    <submittedName>
        <fullName evidence="2">Uncharacterized protein</fullName>
    </submittedName>
</protein>
<reference evidence="2 3" key="1">
    <citation type="submission" date="2016-03" db="EMBL/GenBank/DDBJ databases">
        <title>Genome sequence of Pontibacter sp. nov., of the family cytophagaceae, isolated from marine sediment of the Yellow Sea, China.</title>
        <authorList>
            <person name="Zhang G."/>
            <person name="Zhang R."/>
        </authorList>
    </citation>
    <scope>NUCLEOTIDE SEQUENCE [LARGE SCALE GENOMIC DNA]</scope>
    <source>
        <strain evidence="2 3">S10-8</strain>
    </source>
</reference>
<proteinExistence type="predicted"/>
<dbReference type="Proteomes" id="UP000186551">
    <property type="component" value="Unassembled WGS sequence"/>
</dbReference>
<dbReference type="EMBL" id="LVWA01000012">
    <property type="protein sequence ID" value="OKL38538.1"/>
    <property type="molecule type" value="Genomic_DNA"/>
</dbReference>
<accession>A0A1Q5P8K1</accession>